<evidence type="ECO:0000313" key="3">
    <source>
        <dbReference type="Proteomes" id="UP001279734"/>
    </source>
</evidence>
<organism evidence="2 3">
    <name type="scientific">Nepenthes gracilis</name>
    <name type="common">Slender pitcher plant</name>
    <dbReference type="NCBI Taxonomy" id="150966"/>
    <lineage>
        <taxon>Eukaryota</taxon>
        <taxon>Viridiplantae</taxon>
        <taxon>Streptophyta</taxon>
        <taxon>Embryophyta</taxon>
        <taxon>Tracheophyta</taxon>
        <taxon>Spermatophyta</taxon>
        <taxon>Magnoliopsida</taxon>
        <taxon>eudicotyledons</taxon>
        <taxon>Gunneridae</taxon>
        <taxon>Pentapetalae</taxon>
        <taxon>Caryophyllales</taxon>
        <taxon>Nepenthaceae</taxon>
        <taxon>Nepenthes</taxon>
    </lineage>
</organism>
<evidence type="ECO:0000256" key="1">
    <source>
        <dbReference type="SAM" id="MobiDB-lite"/>
    </source>
</evidence>
<keyword evidence="3" id="KW-1185">Reference proteome</keyword>
<feature type="region of interest" description="Disordered" evidence="1">
    <location>
        <begin position="1"/>
        <end position="21"/>
    </location>
</feature>
<reference evidence="2" key="1">
    <citation type="submission" date="2023-05" db="EMBL/GenBank/DDBJ databases">
        <title>Nepenthes gracilis genome sequencing.</title>
        <authorList>
            <person name="Fukushima K."/>
        </authorList>
    </citation>
    <scope>NUCLEOTIDE SEQUENCE</scope>
    <source>
        <strain evidence="2">SING2019-196</strain>
    </source>
</reference>
<comment type="caution">
    <text evidence="2">The sequence shown here is derived from an EMBL/GenBank/DDBJ whole genome shotgun (WGS) entry which is preliminary data.</text>
</comment>
<feature type="region of interest" description="Disordered" evidence="1">
    <location>
        <begin position="79"/>
        <end position="117"/>
    </location>
</feature>
<gene>
    <name evidence="2" type="ORF">Nepgr_007385</name>
</gene>
<feature type="compositionally biased region" description="Polar residues" evidence="1">
    <location>
        <begin position="210"/>
        <end position="220"/>
    </location>
</feature>
<dbReference type="AlphaFoldDB" id="A0AAD3S6V8"/>
<feature type="region of interest" description="Disordered" evidence="1">
    <location>
        <begin position="154"/>
        <end position="220"/>
    </location>
</feature>
<feature type="compositionally biased region" description="Polar residues" evidence="1">
    <location>
        <begin position="155"/>
        <end position="170"/>
    </location>
</feature>
<dbReference type="EMBL" id="BSYO01000006">
    <property type="protein sequence ID" value="GMH05545.1"/>
    <property type="molecule type" value="Genomic_DNA"/>
</dbReference>
<proteinExistence type="predicted"/>
<name>A0AAD3S6V8_NEPGR</name>
<sequence length="220" mass="24311">MASRAFIKASQERHHSTLSQPSVRQLKAWLEVPVNDSQILHLAGFEARNNGTQNPSPNKAYDPLNLPFHSTALFMARQRHKVPKTELRAPNQEKSPSPSPENPKASQNGVREPSSRLPKNGTIALCLKWGDSSKPAQVPVWLPFCIRAGLKPAQWHQNPSPNTGITSPESATPPPVYGKTKTQGSKTELRAPNQEKSPTLRSRIPRFSCSPETSVSKPRH</sequence>
<evidence type="ECO:0000313" key="2">
    <source>
        <dbReference type="EMBL" id="GMH05545.1"/>
    </source>
</evidence>
<dbReference type="Proteomes" id="UP001279734">
    <property type="component" value="Unassembled WGS sequence"/>
</dbReference>
<protein>
    <submittedName>
        <fullName evidence="2">Uncharacterized protein</fullName>
    </submittedName>
</protein>
<accession>A0AAD3S6V8</accession>